<keyword evidence="3" id="KW-1185">Reference proteome</keyword>
<reference evidence="3" key="1">
    <citation type="journal article" date="2019" name="Int. J. Syst. Evol. Microbiol.">
        <title>The Global Catalogue of Microorganisms (GCM) 10K type strain sequencing project: providing services to taxonomists for standard genome sequencing and annotation.</title>
        <authorList>
            <consortium name="The Broad Institute Genomics Platform"/>
            <consortium name="The Broad Institute Genome Sequencing Center for Infectious Disease"/>
            <person name="Wu L."/>
            <person name="Ma J."/>
        </authorList>
    </citation>
    <scope>NUCLEOTIDE SEQUENCE [LARGE SCALE GENOMIC DNA]</scope>
    <source>
        <strain evidence="3">CCUG 56401</strain>
    </source>
</reference>
<evidence type="ECO:0000313" key="3">
    <source>
        <dbReference type="Proteomes" id="UP001597018"/>
    </source>
</evidence>
<dbReference type="RefSeq" id="WP_263253912.1">
    <property type="nucleotide sequence ID" value="NZ_BAABLT010000006.1"/>
</dbReference>
<protein>
    <submittedName>
        <fullName evidence="2">GAF domain-containing protein</fullName>
    </submittedName>
</protein>
<evidence type="ECO:0000313" key="2">
    <source>
        <dbReference type="EMBL" id="MFD0920762.1"/>
    </source>
</evidence>
<dbReference type="Proteomes" id="UP001597018">
    <property type="component" value="Unassembled WGS sequence"/>
</dbReference>
<accession>A0ABW3FR07</accession>
<dbReference type="InterPro" id="IPR003018">
    <property type="entry name" value="GAF"/>
</dbReference>
<evidence type="ECO:0000259" key="1">
    <source>
        <dbReference type="Pfam" id="PF01590"/>
    </source>
</evidence>
<gene>
    <name evidence="2" type="ORF">ACFQ16_13485</name>
</gene>
<proteinExistence type="predicted"/>
<dbReference type="EMBL" id="JBHTIW010000008">
    <property type="protein sequence ID" value="MFD0920762.1"/>
    <property type="molecule type" value="Genomic_DNA"/>
</dbReference>
<dbReference type="Gene3D" id="3.30.450.40">
    <property type="match status" value="1"/>
</dbReference>
<sequence length="422" mass="45974">MHAERLEPAVPVGTDPRTRARALARVHAEFLGGQRPHQRPRALISDSWRRVLGAGMRPDRPREAVPLEERDLRHRREHTRLARVLPALRGSLAALAEQADNIMVVADADGHVLWREGAAQVRRRADRLGFAPGSSWREDVVGTNAIGTALVVGRAVQVYSAEHFLCSHHPWTCSAAPVRDPRSGAVVGAVDLSGPVSTVHPSTLALVGAAARLAESELVQDHRAELERLRAVAAPVLAGLRGRALVTDPHGWVAAAGGVAPVDRVLLPDRVDQRTWLPAFGPCVCEPVPGGWLIRLDDDGPVRPCEVVLDLRRGGQAWLRVHADSGSWQQRLTPRHAEVLYVLARHPGGRSAAQLAADLFGDADRAVTVRAEMSRLRRLFAGMLAHRPYRFAESVRVRVLVPDDGPVLPASLAPEVRRLRGL</sequence>
<organism evidence="2 3">
    <name type="scientific">Saccharopolyspora rosea</name>
    <dbReference type="NCBI Taxonomy" id="524884"/>
    <lineage>
        <taxon>Bacteria</taxon>
        <taxon>Bacillati</taxon>
        <taxon>Actinomycetota</taxon>
        <taxon>Actinomycetes</taxon>
        <taxon>Pseudonocardiales</taxon>
        <taxon>Pseudonocardiaceae</taxon>
        <taxon>Saccharopolyspora</taxon>
    </lineage>
</organism>
<comment type="caution">
    <text evidence="2">The sequence shown here is derived from an EMBL/GenBank/DDBJ whole genome shotgun (WGS) entry which is preliminary data.</text>
</comment>
<name>A0ABW3FR07_9PSEU</name>
<feature type="domain" description="GAF" evidence="1">
    <location>
        <begin position="100"/>
        <end position="217"/>
    </location>
</feature>
<dbReference type="Pfam" id="PF01590">
    <property type="entry name" value="GAF"/>
    <property type="match status" value="1"/>
</dbReference>
<dbReference type="InterPro" id="IPR029016">
    <property type="entry name" value="GAF-like_dom_sf"/>
</dbReference>